<sequence length="115" mass="12559">MEDFEGNKVFARYSSFSIDSESSGYTLHISGFTDRGAGDALSYHNITYRHTDRSSPPLTKTRTPLELTVPDYTWGRSGMAVVTMQIQTVFIVGGLTALFLVLECSGTVGKVVTTP</sequence>
<dbReference type="AlphaFoldDB" id="A0A8C9Y214"/>
<dbReference type="Ensembl" id="ENSSLUT00000017086.1">
    <property type="protein sequence ID" value="ENSSLUP00000016546.1"/>
    <property type="gene ID" value="ENSSLUG00000007764.1"/>
</dbReference>
<evidence type="ECO:0000313" key="3">
    <source>
        <dbReference type="Proteomes" id="UP000694568"/>
    </source>
</evidence>
<reference evidence="2" key="2">
    <citation type="submission" date="2025-09" db="UniProtKB">
        <authorList>
            <consortium name="Ensembl"/>
        </authorList>
    </citation>
    <scope>IDENTIFICATION</scope>
</reference>
<organism evidence="2 3">
    <name type="scientific">Sander lucioperca</name>
    <name type="common">Pike-perch</name>
    <name type="synonym">Perca lucioperca</name>
    <dbReference type="NCBI Taxonomy" id="283035"/>
    <lineage>
        <taxon>Eukaryota</taxon>
        <taxon>Metazoa</taxon>
        <taxon>Chordata</taxon>
        <taxon>Craniata</taxon>
        <taxon>Vertebrata</taxon>
        <taxon>Euteleostomi</taxon>
        <taxon>Actinopterygii</taxon>
        <taxon>Neopterygii</taxon>
        <taxon>Teleostei</taxon>
        <taxon>Neoteleostei</taxon>
        <taxon>Acanthomorphata</taxon>
        <taxon>Eupercaria</taxon>
        <taxon>Perciformes</taxon>
        <taxon>Percoidei</taxon>
        <taxon>Percidae</taxon>
        <taxon>Luciopercinae</taxon>
        <taxon>Sander</taxon>
    </lineage>
</organism>
<dbReference type="InterPro" id="IPR002181">
    <property type="entry name" value="Fibrinogen_a/b/g_C_dom"/>
</dbReference>
<evidence type="ECO:0000259" key="1">
    <source>
        <dbReference type="Pfam" id="PF00147"/>
    </source>
</evidence>
<keyword evidence="3" id="KW-1185">Reference proteome</keyword>
<dbReference type="InterPro" id="IPR036056">
    <property type="entry name" value="Fibrinogen-like_C"/>
</dbReference>
<accession>A0A8C9Y214</accession>
<dbReference type="SUPFAM" id="SSF56496">
    <property type="entry name" value="Fibrinogen C-terminal domain-like"/>
    <property type="match status" value="1"/>
</dbReference>
<proteinExistence type="predicted"/>
<dbReference type="Pfam" id="PF00147">
    <property type="entry name" value="Fibrinogen_C"/>
    <property type="match status" value="1"/>
</dbReference>
<name>A0A8C9Y214_SANLU</name>
<dbReference type="Gene3D" id="3.90.215.10">
    <property type="entry name" value="Gamma Fibrinogen, chain A, domain 1"/>
    <property type="match status" value="1"/>
</dbReference>
<evidence type="ECO:0000313" key="2">
    <source>
        <dbReference type="Ensembl" id="ENSSLUP00000016546.1"/>
    </source>
</evidence>
<feature type="domain" description="Fibrinogen C-terminal" evidence="1">
    <location>
        <begin position="1"/>
        <end position="51"/>
    </location>
</feature>
<dbReference type="InterPro" id="IPR014716">
    <property type="entry name" value="Fibrinogen_a/b/g_C_1"/>
</dbReference>
<dbReference type="Proteomes" id="UP000694568">
    <property type="component" value="Unplaced"/>
</dbReference>
<protein>
    <recommendedName>
        <fullName evidence="1">Fibrinogen C-terminal domain-containing protein</fullName>
    </recommendedName>
</protein>
<reference evidence="2" key="1">
    <citation type="submission" date="2025-08" db="UniProtKB">
        <authorList>
            <consortium name="Ensembl"/>
        </authorList>
    </citation>
    <scope>IDENTIFICATION</scope>
</reference>